<dbReference type="AlphaFoldDB" id="A0A9D1S712"/>
<evidence type="ECO:0000256" key="13">
    <source>
        <dbReference type="ARBA" id="ARBA00022692"/>
    </source>
</evidence>
<evidence type="ECO:0000256" key="12">
    <source>
        <dbReference type="ARBA" id="ARBA00022679"/>
    </source>
</evidence>
<dbReference type="PANTHER" id="PTHR32282">
    <property type="entry name" value="BINDING PROTEIN TRANSPEPTIDASE, PUTATIVE-RELATED"/>
    <property type="match status" value="1"/>
</dbReference>
<comment type="catalytic activity">
    <reaction evidence="25">
        <text>[GlcNAc-(1-&gt;4)-Mur2Ac(oyl-L-Ala-gamma-D-Glu-L-Lys-D-Ala-D-Ala)](n)-di-trans,octa-cis-undecaprenyl diphosphate + beta-D-GlcNAc-(1-&gt;4)-Mur2Ac(oyl-L-Ala-gamma-D-Glu-L-Lys-D-Ala-D-Ala)-di-trans,octa-cis-undecaprenyl diphosphate = [GlcNAc-(1-&gt;4)-Mur2Ac(oyl-L-Ala-gamma-D-Glu-L-Lys-D-Ala-D-Ala)](n+1)-di-trans,octa-cis-undecaprenyl diphosphate + di-trans,octa-cis-undecaprenyl diphosphate + H(+)</text>
        <dbReference type="Rhea" id="RHEA:23708"/>
        <dbReference type="Rhea" id="RHEA-COMP:9602"/>
        <dbReference type="Rhea" id="RHEA-COMP:9603"/>
        <dbReference type="ChEBI" id="CHEBI:15378"/>
        <dbReference type="ChEBI" id="CHEBI:58405"/>
        <dbReference type="ChEBI" id="CHEBI:60033"/>
        <dbReference type="ChEBI" id="CHEBI:78435"/>
        <dbReference type="EC" id="2.4.99.28"/>
    </reaction>
</comment>
<comment type="subcellular location">
    <subcellularLocation>
        <location evidence="2">Cell membrane</location>
        <topology evidence="2">Single-pass type II membrane protein</topology>
    </subcellularLocation>
</comment>
<dbReference type="Gene3D" id="1.10.3810.10">
    <property type="entry name" value="Biosynthetic peptidoglycan transglycosylase-like"/>
    <property type="match status" value="1"/>
</dbReference>
<keyword evidence="12" id="KW-0808">Transferase</keyword>
<keyword evidence="8" id="KW-1003">Cell membrane</keyword>
<dbReference type="Gene3D" id="3.40.710.10">
    <property type="entry name" value="DD-peptidase/beta-lactamase superfamily"/>
    <property type="match status" value="1"/>
</dbReference>
<evidence type="ECO:0000256" key="2">
    <source>
        <dbReference type="ARBA" id="ARBA00004401"/>
    </source>
</evidence>
<evidence type="ECO:0000256" key="9">
    <source>
        <dbReference type="ARBA" id="ARBA00022645"/>
    </source>
</evidence>
<comment type="pathway">
    <text evidence="3">Cell wall biogenesis; peptidoglycan biosynthesis.</text>
</comment>
<dbReference type="EC" id="2.4.99.28" evidence="24"/>
<reference evidence="31" key="1">
    <citation type="submission" date="2020-10" db="EMBL/GenBank/DDBJ databases">
        <authorList>
            <person name="Gilroy R."/>
        </authorList>
    </citation>
    <scope>NUCLEOTIDE SEQUENCE</scope>
    <source>
        <strain evidence="31">ChiSjej4B22-9803</strain>
    </source>
</reference>
<evidence type="ECO:0000256" key="6">
    <source>
        <dbReference type="ARBA" id="ARBA00012448"/>
    </source>
</evidence>
<evidence type="ECO:0000313" key="32">
    <source>
        <dbReference type="Proteomes" id="UP000824111"/>
    </source>
</evidence>
<keyword evidence="19 28" id="KW-0472">Membrane</keyword>
<organism evidence="31 32">
    <name type="scientific">Candidatus Avimonoglobus intestinipullorum</name>
    <dbReference type="NCBI Taxonomy" id="2840699"/>
    <lineage>
        <taxon>Bacteria</taxon>
        <taxon>Bacillati</taxon>
        <taxon>Bacillota</taxon>
        <taxon>Clostridia</taxon>
        <taxon>Eubacteriales</taxon>
        <taxon>Candidatus Avimonoglobus</taxon>
    </lineage>
</organism>
<feature type="region of interest" description="Disordered" evidence="27">
    <location>
        <begin position="1"/>
        <end position="33"/>
    </location>
</feature>
<keyword evidence="10" id="KW-0645">Protease</keyword>
<keyword evidence="20" id="KW-0046">Antibiotic resistance</keyword>
<comment type="pathway">
    <text evidence="26">Glycan biosynthesis.</text>
</comment>
<dbReference type="PANTHER" id="PTHR32282:SF11">
    <property type="entry name" value="PENICILLIN-BINDING PROTEIN 1B"/>
    <property type="match status" value="1"/>
</dbReference>
<evidence type="ECO:0000259" key="29">
    <source>
        <dbReference type="Pfam" id="PF00905"/>
    </source>
</evidence>
<dbReference type="SUPFAM" id="SSF53955">
    <property type="entry name" value="Lysozyme-like"/>
    <property type="match status" value="1"/>
</dbReference>
<comment type="caution">
    <text evidence="31">The sequence shown here is derived from an EMBL/GenBank/DDBJ whole genome shotgun (WGS) entry which is preliminary data.</text>
</comment>
<dbReference type="GO" id="GO:0006508">
    <property type="term" value="P:proteolysis"/>
    <property type="evidence" value="ECO:0007669"/>
    <property type="project" value="UniProtKB-KW"/>
</dbReference>
<evidence type="ECO:0000256" key="21">
    <source>
        <dbReference type="ARBA" id="ARBA00023268"/>
    </source>
</evidence>
<protein>
    <recommendedName>
        <fullName evidence="7">Penicillin-binding protein 1A</fullName>
        <ecNumber evidence="24">2.4.99.28</ecNumber>
        <ecNumber evidence="6">3.4.16.4</ecNumber>
    </recommendedName>
</protein>
<dbReference type="Pfam" id="PF00912">
    <property type="entry name" value="Transgly"/>
    <property type="match status" value="1"/>
</dbReference>
<evidence type="ECO:0000256" key="5">
    <source>
        <dbReference type="ARBA" id="ARBA00007739"/>
    </source>
</evidence>
<dbReference type="GO" id="GO:0046677">
    <property type="term" value="P:response to antibiotic"/>
    <property type="evidence" value="ECO:0007669"/>
    <property type="project" value="UniProtKB-KW"/>
</dbReference>
<evidence type="ECO:0000256" key="7">
    <source>
        <dbReference type="ARBA" id="ARBA00018638"/>
    </source>
</evidence>
<dbReference type="GO" id="GO:0071555">
    <property type="term" value="P:cell wall organization"/>
    <property type="evidence" value="ECO:0007669"/>
    <property type="project" value="UniProtKB-KW"/>
</dbReference>
<dbReference type="GO" id="GO:0008360">
    <property type="term" value="P:regulation of cell shape"/>
    <property type="evidence" value="ECO:0007669"/>
    <property type="project" value="UniProtKB-KW"/>
</dbReference>
<evidence type="ECO:0000256" key="26">
    <source>
        <dbReference type="ARBA" id="ARBA00060592"/>
    </source>
</evidence>
<keyword evidence="15" id="KW-0133">Cell shape</keyword>
<dbReference type="EMBL" id="DVND01000200">
    <property type="protein sequence ID" value="HIU49296.1"/>
    <property type="molecule type" value="Genomic_DNA"/>
</dbReference>
<evidence type="ECO:0000256" key="23">
    <source>
        <dbReference type="ARBA" id="ARBA00034000"/>
    </source>
</evidence>
<evidence type="ECO:0000256" key="3">
    <source>
        <dbReference type="ARBA" id="ARBA00004752"/>
    </source>
</evidence>
<dbReference type="EC" id="3.4.16.4" evidence="6"/>
<reference evidence="31" key="2">
    <citation type="journal article" date="2021" name="PeerJ">
        <title>Extensive microbial diversity within the chicken gut microbiome revealed by metagenomics and culture.</title>
        <authorList>
            <person name="Gilroy R."/>
            <person name="Ravi A."/>
            <person name="Getino M."/>
            <person name="Pursley I."/>
            <person name="Horton D.L."/>
            <person name="Alikhan N.F."/>
            <person name="Baker D."/>
            <person name="Gharbi K."/>
            <person name="Hall N."/>
            <person name="Watson M."/>
            <person name="Adriaenssens E.M."/>
            <person name="Foster-Nyarko E."/>
            <person name="Jarju S."/>
            <person name="Secka A."/>
            <person name="Antonio M."/>
            <person name="Oren A."/>
            <person name="Chaudhuri R.R."/>
            <person name="La Ragione R."/>
            <person name="Hildebrand F."/>
            <person name="Pallen M.J."/>
        </authorList>
    </citation>
    <scope>NUCLEOTIDE SEQUENCE</scope>
    <source>
        <strain evidence="31">ChiSjej4B22-9803</strain>
    </source>
</reference>
<evidence type="ECO:0000256" key="19">
    <source>
        <dbReference type="ARBA" id="ARBA00023136"/>
    </source>
</evidence>
<evidence type="ECO:0000256" key="4">
    <source>
        <dbReference type="ARBA" id="ARBA00007090"/>
    </source>
</evidence>
<dbReference type="GO" id="GO:0005886">
    <property type="term" value="C:plasma membrane"/>
    <property type="evidence" value="ECO:0007669"/>
    <property type="project" value="UniProtKB-SubCell"/>
</dbReference>
<dbReference type="Pfam" id="PF00905">
    <property type="entry name" value="Transpeptidase"/>
    <property type="match status" value="1"/>
</dbReference>
<keyword evidence="21" id="KW-0511">Multifunctional enzyme</keyword>
<feature type="transmembrane region" description="Helical" evidence="28">
    <location>
        <begin position="43"/>
        <end position="65"/>
    </location>
</feature>
<feature type="compositionally biased region" description="Low complexity" evidence="27">
    <location>
        <begin position="758"/>
        <end position="796"/>
    </location>
</feature>
<evidence type="ECO:0000256" key="17">
    <source>
        <dbReference type="ARBA" id="ARBA00022984"/>
    </source>
</evidence>
<evidence type="ECO:0000256" key="22">
    <source>
        <dbReference type="ARBA" id="ARBA00023316"/>
    </source>
</evidence>
<proteinExistence type="inferred from homology"/>
<evidence type="ECO:0000256" key="15">
    <source>
        <dbReference type="ARBA" id="ARBA00022960"/>
    </source>
</evidence>
<evidence type="ECO:0000256" key="11">
    <source>
        <dbReference type="ARBA" id="ARBA00022676"/>
    </source>
</evidence>
<dbReference type="SUPFAM" id="SSF56601">
    <property type="entry name" value="beta-lactamase/transpeptidase-like"/>
    <property type="match status" value="1"/>
</dbReference>
<dbReference type="GO" id="GO:0009002">
    <property type="term" value="F:serine-type D-Ala-D-Ala carboxypeptidase activity"/>
    <property type="evidence" value="ECO:0007669"/>
    <property type="project" value="UniProtKB-EC"/>
</dbReference>
<evidence type="ECO:0000256" key="14">
    <source>
        <dbReference type="ARBA" id="ARBA00022801"/>
    </source>
</evidence>
<keyword evidence="18 28" id="KW-1133">Transmembrane helix</keyword>
<evidence type="ECO:0000256" key="20">
    <source>
        <dbReference type="ARBA" id="ARBA00023251"/>
    </source>
</evidence>
<comment type="function">
    <text evidence="1">Cell wall formation. Synthesis of cross-linked peptidoglycan from the lipid intermediates. The enzyme has a penicillin-insensitive transglycosylase N-terminal domain (formation of linear glycan strands) and a penicillin-sensitive transpeptidase C-terminal domain (cross-linking of the peptide subunits).</text>
</comment>
<evidence type="ECO:0000256" key="28">
    <source>
        <dbReference type="SAM" id="Phobius"/>
    </source>
</evidence>
<sequence>MRRKRERQRTRTVRAKEPAVRKTTAPQKPKKEHRGLKRFRNGVLVVIFISILTVFGIGVGMYISVEKEIRDMNVQNLAINYSSLVYYTDADGNSYELEQLFNNGNRVWIDSSEIPDVLKDAIVSIEDERFYNHGGVDIKRSAGAFLGWVKEQLGLGTSSYGGSTITQQVIKNITLEKDRTPARKIKEMMRAVALEKQLSKDEILTTYLNLVFLANNCYGVEAASNLYFDKNAIDLTLPEAAMIAGITQRPSYYDPIKNPENAKDRRDTVLWKMRELGKITEEEYQEAVSSELNLNPNYNEAKSKNYSYFVENLINEIISDLQTEKGYTDTFAEQLVYSGGLKIYATVDPDIQQAIEDVFTNNANFPSTKNPAQAAMIITDPYTGEIKGMVGCKGEKTDRRGYNRATQMTRQPGSSMKPLSVYAPSIDTGLLTAASIVNDEKLTIGDWSPQNSYSGYRGYMIVRRALEISANTPAVRTLQDLGVDKSYEYVQDKFHISTLADADRDLSPLALGGLTNGVSPKEMAAAYGVFASGGIYNKPHSYTKIVDNTGKVLLENEPENTRVLKDSTAFIMTDLLYSVVNGSSGTGRAAKLSSMPTYGKTGTTNDDYDKWFIGFTPYYVGAVWYGFDTPASVRKAGVYNNPSVTLWKSVMEKVHEDLPEREFTAPDSVEKVLVCARTGRLASKGCDYAQYEYFEHGTAPEKYCNNSSSYNGSSSGSSSSRTTRPRRTASPDDDSEIEEELQNRDDVVQETPDSTADNSGNSDSTSPPSTNTPTQNPTQAPTQRPTAPPATQAPSSGNEGAEDVITLD</sequence>
<dbReference type="GO" id="GO:0009252">
    <property type="term" value="P:peptidoglycan biosynthetic process"/>
    <property type="evidence" value="ECO:0007669"/>
    <property type="project" value="UniProtKB-KW"/>
</dbReference>
<feature type="domain" description="Penicillin-binding protein transpeptidase" evidence="29">
    <location>
        <begin position="375"/>
        <end position="623"/>
    </location>
</feature>
<feature type="domain" description="Glycosyl transferase family 51" evidence="30">
    <location>
        <begin position="99"/>
        <end position="273"/>
    </location>
</feature>
<evidence type="ECO:0000256" key="16">
    <source>
        <dbReference type="ARBA" id="ARBA00022968"/>
    </source>
</evidence>
<accession>A0A9D1S712</accession>
<dbReference type="InterPro" id="IPR036950">
    <property type="entry name" value="PBP_transglycosylase"/>
</dbReference>
<dbReference type="InterPro" id="IPR001264">
    <property type="entry name" value="Glyco_trans_51"/>
</dbReference>
<evidence type="ECO:0000256" key="24">
    <source>
        <dbReference type="ARBA" id="ARBA00044770"/>
    </source>
</evidence>
<dbReference type="InterPro" id="IPR012338">
    <property type="entry name" value="Beta-lactam/transpept-like"/>
</dbReference>
<evidence type="ECO:0000256" key="25">
    <source>
        <dbReference type="ARBA" id="ARBA00049902"/>
    </source>
</evidence>
<dbReference type="GO" id="GO:0008955">
    <property type="term" value="F:peptidoglycan glycosyltransferase activity"/>
    <property type="evidence" value="ECO:0007669"/>
    <property type="project" value="UniProtKB-EC"/>
</dbReference>
<name>A0A9D1S712_9FIRM</name>
<keyword evidence="11" id="KW-0328">Glycosyltransferase</keyword>
<keyword evidence="22" id="KW-0961">Cell wall biogenesis/degradation</keyword>
<evidence type="ECO:0000256" key="1">
    <source>
        <dbReference type="ARBA" id="ARBA00002624"/>
    </source>
</evidence>
<keyword evidence="17" id="KW-0573">Peptidoglycan synthesis</keyword>
<comment type="similarity">
    <text evidence="5">In the N-terminal section; belongs to the glycosyltransferase 51 family.</text>
</comment>
<evidence type="ECO:0000313" key="31">
    <source>
        <dbReference type="EMBL" id="HIU49296.1"/>
    </source>
</evidence>
<dbReference type="GO" id="GO:0008658">
    <property type="term" value="F:penicillin binding"/>
    <property type="evidence" value="ECO:0007669"/>
    <property type="project" value="InterPro"/>
</dbReference>
<gene>
    <name evidence="31" type="ORF">IAB04_08000</name>
</gene>
<evidence type="ECO:0000256" key="27">
    <source>
        <dbReference type="SAM" id="MobiDB-lite"/>
    </source>
</evidence>
<feature type="region of interest" description="Disordered" evidence="27">
    <location>
        <begin position="707"/>
        <end position="808"/>
    </location>
</feature>
<comment type="catalytic activity">
    <reaction evidence="23">
        <text>Preferential cleavage: (Ac)2-L-Lys-D-Ala-|-D-Ala. Also transpeptidation of peptidyl-alanyl moieties that are N-acyl substituents of D-alanine.</text>
        <dbReference type="EC" id="3.4.16.4"/>
    </reaction>
</comment>
<evidence type="ECO:0000256" key="10">
    <source>
        <dbReference type="ARBA" id="ARBA00022670"/>
    </source>
</evidence>
<keyword evidence="9" id="KW-0121">Carboxypeptidase</keyword>
<evidence type="ECO:0000259" key="30">
    <source>
        <dbReference type="Pfam" id="PF00912"/>
    </source>
</evidence>
<dbReference type="FunFam" id="1.10.3810.10:FF:000001">
    <property type="entry name" value="Penicillin-binding protein 1A"/>
    <property type="match status" value="1"/>
</dbReference>
<dbReference type="GO" id="GO:0030288">
    <property type="term" value="C:outer membrane-bounded periplasmic space"/>
    <property type="evidence" value="ECO:0007669"/>
    <property type="project" value="TreeGrafter"/>
</dbReference>
<dbReference type="NCBIfam" id="TIGR02074">
    <property type="entry name" value="PBP_1a_fam"/>
    <property type="match status" value="1"/>
</dbReference>
<feature type="compositionally biased region" description="Low complexity" evidence="27">
    <location>
        <begin position="707"/>
        <end position="720"/>
    </location>
</feature>
<keyword evidence="16" id="KW-0735">Signal-anchor</keyword>
<dbReference type="InterPro" id="IPR050396">
    <property type="entry name" value="Glycosyltr_51/Transpeptidase"/>
</dbReference>
<evidence type="ECO:0000256" key="18">
    <source>
        <dbReference type="ARBA" id="ARBA00022989"/>
    </source>
</evidence>
<comment type="similarity">
    <text evidence="4">In the C-terminal section; belongs to the transpeptidase family.</text>
</comment>
<dbReference type="Proteomes" id="UP000824111">
    <property type="component" value="Unassembled WGS sequence"/>
</dbReference>
<keyword evidence="14" id="KW-0378">Hydrolase</keyword>
<keyword evidence="13 28" id="KW-0812">Transmembrane</keyword>
<dbReference type="InterPro" id="IPR023346">
    <property type="entry name" value="Lysozyme-like_dom_sf"/>
</dbReference>
<evidence type="ECO:0000256" key="8">
    <source>
        <dbReference type="ARBA" id="ARBA00022475"/>
    </source>
</evidence>
<feature type="compositionally biased region" description="Basic residues" evidence="27">
    <location>
        <begin position="1"/>
        <end position="13"/>
    </location>
</feature>
<dbReference type="InterPro" id="IPR001460">
    <property type="entry name" value="PCN-bd_Tpept"/>
</dbReference>
<feature type="compositionally biased region" description="Acidic residues" evidence="27">
    <location>
        <begin position="731"/>
        <end position="740"/>
    </location>
</feature>